<evidence type="ECO:0000313" key="1">
    <source>
        <dbReference type="EMBL" id="MXQ94017.1"/>
    </source>
</evidence>
<comment type="caution">
    <text evidence="1">The sequence shown here is derived from an EMBL/GenBank/DDBJ whole genome shotgun (WGS) entry which is preliminary data.</text>
</comment>
<proteinExistence type="predicted"/>
<organism evidence="1 2">
    <name type="scientific">Bos mutus</name>
    <name type="common">wild yak</name>
    <dbReference type="NCBI Taxonomy" id="72004"/>
    <lineage>
        <taxon>Eukaryota</taxon>
        <taxon>Metazoa</taxon>
        <taxon>Chordata</taxon>
        <taxon>Craniata</taxon>
        <taxon>Vertebrata</taxon>
        <taxon>Euteleostomi</taxon>
        <taxon>Mammalia</taxon>
        <taxon>Eutheria</taxon>
        <taxon>Laurasiatheria</taxon>
        <taxon>Artiodactyla</taxon>
        <taxon>Ruminantia</taxon>
        <taxon>Pecora</taxon>
        <taxon>Bovidae</taxon>
        <taxon>Bovinae</taxon>
        <taxon>Bos</taxon>
    </lineage>
</organism>
<dbReference type="Proteomes" id="UP000322234">
    <property type="component" value="Unassembled WGS sequence"/>
</dbReference>
<sequence>MWIADRSLPFHRAESGRARGRMGCSRLSTSGDCCRHRAARAAPAVTGTAGRLSAVPDTARFHTPAPPPGLGSALGKQGRFALAPVPWPPNQCPHSPRVPEPSTKRHSPLLLTFRELPAAALFLEVPCSPSCVNDYALVYLPHGRAA</sequence>
<keyword evidence="2" id="KW-1185">Reference proteome</keyword>
<dbReference type="EMBL" id="VBQZ03000105">
    <property type="protein sequence ID" value="MXQ94017.1"/>
    <property type="molecule type" value="Genomic_DNA"/>
</dbReference>
<name>A0A6B0RZ37_9CETA</name>
<dbReference type="AlphaFoldDB" id="A0A6B0RZ37"/>
<accession>A0A6B0RZ37</accession>
<evidence type="ECO:0000313" key="2">
    <source>
        <dbReference type="Proteomes" id="UP000322234"/>
    </source>
</evidence>
<protein>
    <submittedName>
        <fullName evidence="1">Uncharacterized protein</fullName>
    </submittedName>
</protein>
<reference evidence="1" key="1">
    <citation type="submission" date="2019-10" db="EMBL/GenBank/DDBJ databases">
        <title>The sequence and de novo assembly of the wild yak genome.</title>
        <authorList>
            <person name="Liu Y."/>
        </authorList>
    </citation>
    <scope>NUCLEOTIDE SEQUENCE [LARGE SCALE GENOMIC DNA]</scope>
    <source>
        <strain evidence="1">WY2019</strain>
    </source>
</reference>
<gene>
    <name evidence="1" type="ORF">E5288_WYG008428</name>
</gene>